<feature type="transmembrane region" description="Helical" evidence="9">
    <location>
        <begin position="456"/>
        <end position="478"/>
    </location>
</feature>
<dbReference type="Pfam" id="PF08555">
    <property type="entry name" value="FAM32A"/>
    <property type="match status" value="1"/>
</dbReference>
<dbReference type="SUPFAM" id="SSF103473">
    <property type="entry name" value="MFS general substrate transporter"/>
    <property type="match status" value="1"/>
</dbReference>
<sequence length="659" mass="70703">MSFVGGKLKLKGGEPLKGSVKKKKKKSSGSELALASSLQEQDPAGAGGEGKAKAAEPIKTKDGFILPDPPKEADRRTEAEKKHAAHVAKLEEEKLRKQATKGYRDRVKDFNEHLASLSEHHDIPKVGPGLFWRKVSALALIFLGSTINYTILQSVRDAIIVTSCGAEALPFITAFGVLPASFLFFMYYDKLGKLVNSSAVFYLALAPMAIFYALFAAVLLPNAAVLHPVALAEQYMAVLPASLSCFVRVAANWSYTLFFILGELYGSVAISLLFWSLADDVCSVEEAREVYPKLGILANVGLIAAGSFTRFVTEGLAKGNEVLSLQILVGAILVMTAMMCGVKAYVDAHVLPYVEAGHKKKDKKKDKKKEEPKEKQDTWQVLRSSPRILNLVLLVMGYGTAHKLFGFVWKGQMKVLYPSTAEFATVMADVASFTGAATVSLMLVSKYIFQYLGWRGAALMTPLVCLAAGAVFFAGSLFPPGSLPASGPLAALLALGPIAGIMVQVFGRAAKYSLFDPSKEMVFITMDKEQKAAGKAAVDILGNQIGKSSGSWIMQAALLGFGSMAAALPFTSLVYLLVCGVWLNATLSLARTMEEQEQEKTVLASIDDTPFLQGVAPGKLILPAAAAGGGAVLLPVPANQAEVDRMNKEVKESMQSHFD</sequence>
<dbReference type="InterPro" id="IPR004667">
    <property type="entry name" value="ADP_ATP_car_bac_type"/>
</dbReference>
<evidence type="ECO:0000256" key="9">
    <source>
        <dbReference type="RuleBase" id="RU363121"/>
    </source>
</evidence>
<evidence type="ECO:0000313" key="11">
    <source>
        <dbReference type="EMBL" id="WIA13593.1"/>
    </source>
</evidence>
<feature type="region of interest" description="Disordered" evidence="10">
    <location>
        <begin position="1"/>
        <end position="87"/>
    </location>
</feature>
<dbReference type="EMBL" id="CP126211">
    <property type="protein sequence ID" value="WIA13593.1"/>
    <property type="molecule type" value="Genomic_DNA"/>
</dbReference>
<keyword evidence="7 9" id="KW-1133">Transmembrane helix</keyword>
<feature type="transmembrane region" description="Helical" evidence="9">
    <location>
        <begin position="290"/>
        <end position="311"/>
    </location>
</feature>
<feature type="transmembrane region" description="Helical" evidence="9">
    <location>
        <begin position="253"/>
        <end position="278"/>
    </location>
</feature>
<dbReference type="InterPro" id="IPR013865">
    <property type="entry name" value="FAM32A"/>
</dbReference>
<feature type="transmembrane region" description="Helical" evidence="9">
    <location>
        <begin position="135"/>
        <end position="156"/>
    </location>
</feature>
<dbReference type="PANTHER" id="PTHR31187">
    <property type="match status" value="1"/>
</dbReference>
<comment type="similarity">
    <text evidence="2 9">Belongs to the ADP/ATP translocase tlc family.</text>
</comment>
<feature type="compositionally biased region" description="Basic and acidic residues" evidence="10">
    <location>
        <begin position="69"/>
        <end position="87"/>
    </location>
</feature>
<comment type="subcellular location">
    <subcellularLocation>
        <location evidence="1">Membrane</location>
        <topology evidence="1">Multi-pass membrane protein</topology>
    </subcellularLocation>
    <subcellularLocation>
        <location evidence="9">Plastid</location>
        <location evidence="9">Chloroplast membrane</location>
        <topology evidence="9">Multi-pass membrane protein</topology>
    </subcellularLocation>
</comment>
<keyword evidence="6 9" id="KW-0067">ATP-binding</keyword>
<evidence type="ECO:0000256" key="1">
    <source>
        <dbReference type="ARBA" id="ARBA00004141"/>
    </source>
</evidence>
<feature type="transmembrane region" description="Helical" evidence="9">
    <location>
        <begin position="388"/>
        <end position="409"/>
    </location>
</feature>
<feature type="transmembrane region" description="Helical" evidence="9">
    <location>
        <begin position="556"/>
        <end position="583"/>
    </location>
</feature>
<evidence type="ECO:0000256" key="7">
    <source>
        <dbReference type="ARBA" id="ARBA00022989"/>
    </source>
</evidence>
<evidence type="ECO:0000256" key="2">
    <source>
        <dbReference type="ARBA" id="ARBA00007127"/>
    </source>
</evidence>
<keyword evidence="12" id="KW-1185">Reference proteome</keyword>
<proteinExistence type="inferred from homology"/>
<feature type="transmembrane region" description="Helical" evidence="9">
    <location>
        <begin position="421"/>
        <end position="444"/>
    </location>
</feature>
<feature type="transmembrane region" description="Helical" evidence="9">
    <location>
        <begin position="323"/>
        <end position="346"/>
    </location>
</feature>
<evidence type="ECO:0000256" key="5">
    <source>
        <dbReference type="ARBA" id="ARBA00022741"/>
    </source>
</evidence>
<feature type="compositionally biased region" description="Low complexity" evidence="10">
    <location>
        <begin position="29"/>
        <end position="38"/>
    </location>
</feature>
<evidence type="ECO:0000256" key="4">
    <source>
        <dbReference type="ARBA" id="ARBA00022692"/>
    </source>
</evidence>
<dbReference type="Pfam" id="PF03219">
    <property type="entry name" value="TLC"/>
    <property type="match status" value="1"/>
</dbReference>
<feature type="transmembrane region" description="Helical" evidence="9">
    <location>
        <begin position="490"/>
        <end position="510"/>
    </location>
</feature>
<evidence type="ECO:0000256" key="6">
    <source>
        <dbReference type="ARBA" id="ARBA00022840"/>
    </source>
</evidence>
<feature type="transmembrane region" description="Helical" evidence="9">
    <location>
        <begin position="168"/>
        <end position="188"/>
    </location>
</feature>
<evidence type="ECO:0000256" key="10">
    <source>
        <dbReference type="SAM" id="MobiDB-lite"/>
    </source>
</evidence>
<feature type="compositionally biased region" description="Basic and acidic residues" evidence="10">
    <location>
        <begin position="50"/>
        <end position="62"/>
    </location>
</feature>
<feature type="transmembrane region" description="Helical" evidence="9">
    <location>
        <begin position="200"/>
        <end position="220"/>
    </location>
</feature>
<evidence type="ECO:0000256" key="8">
    <source>
        <dbReference type="ARBA" id="ARBA00023136"/>
    </source>
</evidence>
<accession>A0ABY8U1N5</accession>
<evidence type="ECO:0000313" key="12">
    <source>
        <dbReference type="Proteomes" id="UP001244341"/>
    </source>
</evidence>
<dbReference type="PANTHER" id="PTHR31187:SF1">
    <property type="entry name" value="ADP,ATP CARRIER PROTEIN 1"/>
    <property type="match status" value="1"/>
</dbReference>
<keyword evidence="9" id="KW-0150">Chloroplast</keyword>
<protein>
    <recommendedName>
        <fullName evidence="9">ADP,ATP carrier protein</fullName>
    </recommendedName>
</protein>
<dbReference type="InterPro" id="IPR036259">
    <property type="entry name" value="MFS_trans_sf"/>
</dbReference>
<dbReference type="Proteomes" id="UP001244341">
    <property type="component" value="Chromosome 4b"/>
</dbReference>
<keyword evidence="8 9" id="KW-0472">Membrane</keyword>
<keyword evidence="9" id="KW-0934">Plastid</keyword>
<feature type="transmembrane region" description="Helical" evidence="9">
    <location>
        <begin position="620"/>
        <end position="638"/>
    </location>
</feature>
<evidence type="ECO:0000256" key="3">
    <source>
        <dbReference type="ARBA" id="ARBA00022448"/>
    </source>
</evidence>
<gene>
    <name evidence="11" type="ORF">OEZ85_007159</name>
</gene>
<keyword evidence="4 9" id="KW-0812">Transmembrane</keyword>
<organism evidence="11 12">
    <name type="scientific">Tetradesmus obliquus</name>
    <name type="common">Green alga</name>
    <name type="synonym">Acutodesmus obliquus</name>
    <dbReference type="NCBI Taxonomy" id="3088"/>
    <lineage>
        <taxon>Eukaryota</taxon>
        <taxon>Viridiplantae</taxon>
        <taxon>Chlorophyta</taxon>
        <taxon>core chlorophytes</taxon>
        <taxon>Chlorophyceae</taxon>
        <taxon>CS clade</taxon>
        <taxon>Sphaeropleales</taxon>
        <taxon>Scenedesmaceae</taxon>
        <taxon>Tetradesmus</taxon>
    </lineage>
</organism>
<name>A0ABY8U1N5_TETOB</name>
<keyword evidence="3 9" id="KW-0813">Transport</keyword>
<keyword evidence="5 9" id="KW-0547">Nucleotide-binding</keyword>
<reference evidence="11 12" key="1">
    <citation type="submission" date="2023-05" db="EMBL/GenBank/DDBJ databases">
        <title>A 100% complete, gapless, phased diploid assembly of the Scenedesmus obliquus UTEX 3031 genome.</title>
        <authorList>
            <person name="Biondi T.C."/>
            <person name="Hanschen E.R."/>
            <person name="Kwon T."/>
            <person name="Eng W."/>
            <person name="Kruse C.P.S."/>
            <person name="Koehler S.I."/>
            <person name="Kunde Y."/>
            <person name="Gleasner C.D."/>
            <person name="You Mak K.T."/>
            <person name="Polle J."/>
            <person name="Hovde B.T."/>
            <person name="Starkenburg S.R."/>
        </authorList>
    </citation>
    <scope>NUCLEOTIDE SEQUENCE [LARGE SCALE GENOMIC DNA]</scope>
    <source>
        <strain evidence="11 12">DOE0152z</strain>
    </source>
</reference>